<dbReference type="OrthoDB" id="3111610at2759"/>
<evidence type="ECO:0000313" key="2">
    <source>
        <dbReference type="Proteomes" id="UP000772434"/>
    </source>
</evidence>
<dbReference type="Proteomes" id="UP000772434">
    <property type="component" value="Unassembled WGS sequence"/>
</dbReference>
<evidence type="ECO:0000313" key="1">
    <source>
        <dbReference type="EMBL" id="KAF9074713.1"/>
    </source>
</evidence>
<comment type="caution">
    <text evidence="1">The sequence shown here is derived from an EMBL/GenBank/DDBJ whole genome shotgun (WGS) entry which is preliminary data.</text>
</comment>
<name>A0A9P5Q4W2_9AGAR</name>
<proteinExistence type="predicted"/>
<accession>A0A9P5Q4W2</accession>
<sequence length="201" mass="22212">MALCKYLIPPPIPMATLNHLQRFMPMNVHHSAYGSQIFLFAALPLPQSNILSLPPPKPLQVSPVELTMSTSSETVPSQHPPDVPVAIVAISGSYAYNSSSQVLSQPQLKEDWPRRLYTYEMAAGFQLMATEELKTKFNSLSSCFANIFGFRLTDLMAEAFMAHKALWNSLSQVEQANGICKLGPNCTGLWSEYLNALGYEA</sequence>
<protein>
    <submittedName>
        <fullName evidence="1">Uncharacterized protein</fullName>
    </submittedName>
</protein>
<reference evidence="1" key="1">
    <citation type="submission" date="2020-11" db="EMBL/GenBank/DDBJ databases">
        <authorList>
            <consortium name="DOE Joint Genome Institute"/>
            <person name="Ahrendt S."/>
            <person name="Riley R."/>
            <person name="Andreopoulos W."/>
            <person name="Labutti K."/>
            <person name="Pangilinan J."/>
            <person name="Ruiz-Duenas F.J."/>
            <person name="Barrasa J.M."/>
            <person name="Sanchez-Garcia M."/>
            <person name="Camarero S."/>
            <person name="Miyauchi S."/>
            <person name="Serrano A."/>
            <person name="Linde D."/>
            <person name="Babiker R."/>
            <person name="Drula E."/>
            <person name="Ayuso-Fernandez I."/>
            <person name="Pacheco R."/>
            <person name="Padilla G."/>
            <person name="Ferreira P."/>
            <person name="Barriuso J."/>
            <person name="Kellner H."/>
            <person name="Castanera R."/>
            <person name="Alfaro M."/>
            <person name="Ramirez L."/>
            <person name="Pisabarro A.G."/>
            <person name="Kuo A."/>
            <person name="Tritt A."/>
            <person name="Lipzen A."/>
            <person name="He G."/>
            <person name="Yan M."/>
            <person name="Ng V."/>
            <person name="Cullen D."/>
            <person name="Martin F."/>
            <person name="Rosso M.-N."/>
            <person name="Henrissat B."/>
            <person name="Hibbett D."/>
            <person name="Martinez A.T."/>
            <person name="Grigoriev I.V."/>
        </authorList>
    </citation>
    <scope>NUCLEOTIDE SEQUENCE</scope>
    <source>
        <strain evidence="1">AH 40177</strain>
    </source>
</reference>
<keyword evidence="2" id="KW-1185">Reference proteome</keyword>
<gene>
    <name evidence="1" type="ORF">BDP27DRAFT_1416117</name>
</gene>
<organism evidence="1 2">
    <name type="scientific">Rhodocollybia butyracea</name>
    <dbReference type="NCBI Taxonomy" id="206335"/>
    <lineage>
        <taxon>Eukaryota</taxon>
        <taxon>Fungi</taxon>
        <taxon>Dikarya</taxon>
        <taxon>Basidiomycota</taxon>
        <taxon>Agaricomycotina</taxon>
        <taxon>Agaricomycetes</taxon>
        <taxon>Agaricomycetidae</taxon>
        <taxon>Agaricales</taxon>
        <taxon>Marasmiineae</taxon>
        <taxon>Omphalotaceae</taxon>
        <taxon>Rhodocollybia</taxon>
    </lineage>
</organism>
<dbReference type="AlphaFoldDB" id="A0A9P5Q4W2"/>
<dbReference type="EMBL" id="JADNRY010000012">
    <property type="protein sequence ID" value="KAF9074713.1"/>
    <property type="molecule type" value="Genomic_DNA"/>
</dbReference>